<protein>
    <submittedName>
        <fullName evidence="1">Uncharacterized protein</fullName>
    </submittedName>
</protein>
<evidence type="ECO:0000313" key="2">
    <source>
        <dbReference type="Proteomes" id="UP000035579"/>
    </source>
</evidence>
<organism evidence="1 2">
    <name type="scientific">Archangium gephyra</name>
    <dbReference type="NCBI Taxonomy" id="48"/>
    <lineage>
        <taxon>Bacteria</taxon>
        <taxon>Pseudomonadati</taxon>
        <taxon>Myxococcota</taxon>
        <taxon>Myxococcia</taxon>
        <taxon>Myxococcales</taxon>
        <taxon>Cystobacterineae</taxon>
        <taxon>Archangiaceae</taxon>
        <taxon>Archangium</taxon>
    </lineage>
</organism>
<proteinExistence type="predicted"/>
<evidence type="ECO:0000313" key="1">
    <source>
        <dbReference type="EMBL" id="AKJ03684.1"/>
    </source>
</evidence>
<dbReference type="Proteomes" id="UP000035579">
    <property type="component" value="Chromosome"/>
</dbReference>
<accession>A0AAC8QA37</accession>
<gene>
    <name evidence="1" type="ORF">AA314_05310</name>
</gene>
<name>A0AAC8QA37_9BACT</name>
<reference evidence="1 2" key="1">
    <citation type="submission" date="2015-05" db="EMBL/GenBank/DDBJ databases">
        <title>Genome assembly of Archangium gephyra DSM 2261.</title>
        <authorList>
            <person name="Sharma G."/>
            <person name="Subramanian S."/>
        </authorList>
    </citation>
    <scope>NUCLEOTIDE SEQUENCE [LARGE SCALE GENOMIC DNA]</scope>
    <source>
        <strain evidence="1 2">DSM 2261</strain>
    </source>
</reference>
<dbReference type="AlphaFoldDB" id="A0AAC8QA37"/>
<sequence length="46" mass="4756">MSGTRWNPGSTGWPAPVTCLLRTSGVGSPTRLECGRAGGTGLRWAP</sequence>
<dbReference type="KEGG" id="age:AA314_05310"/>
<dbReference type="EMBL" id="CP011509">
    <property type="protein sequence ID" value="AKJ03684.1"/>
    <property type="molecule type" value="Genomic_DNA"/>
</dbReference>